<reference evidence="1 2" key="1">
    <citation type="journal article" date="2016" name="Mol. Biol. Evol.">
        <title>Comparative Genomics of Early-Diverging Mushroom-Forming Fungi Provides Insights into the Origins of Lignocellulose Decay Capabilities.</title>
        <authorList>
            <person name="Nagy L.G."/>
            <person name="Riley R."/>
            <person name="Tritt A."/>
            <person name="Adam C."/>
            <person name="Daum C."/>
            <person name="Floudas D."/>
            <person name="Sun H."/>
            <person name="Yadav J.S."/>
            <person name="Pangilinan J."/>
            <person name="Larsson K.H."/>
            <person name="Matsuura K."/>
            <person name="Barry K."/>
            <person name="Labutti K."/>
            <person name="Kuo R."/>
            <person name="Ohm R.A."/>
            <person name="Bhattacharya S.S."/>
            <person name="Shirouzu T."/>
            <person name="Yoshinaga Y."/>
            <person name="Martin F.M."/>
            <person name="Grigoriev I.V."/>
            <person name="Hibbett D.S."/>
        </authorList>
    </citation>
    <scope>NUCLEOTIDE SEQUENCE [LARGE SCALE GENOMIC DNA]</scope>
    <source>
        <strain evidence="1 2">HHB12029</strain>
    </source>
</reference>
<keyword evidence="2" id="KW-1185">Reference proteome</keyword>
<organism evidence="1 2">
    <name type="scientific">Exidia glandulosa HHB12029</name>
    <dbReference type="NCBI Taxonomy" id="1314781"/>
    <lineage>
        <taxon>Eukaryota</taxon>
        <taxon>Fungi</taxon>
        <taxon>Dikarya</taxon>
        <taxon>Basidiomycota</taxon>
        <taxon>Agaricomycotina</taxon>
        <taxon>Agaricomycetes</taxon>
        <taxon>Auriculariales</taxon>
        <taxon>Exidiaceae</taxon>
        <taxon>Exidia</taxon>
    </lineage>
</organism>
<evidence type="ECO:0000313" key="2">
    <source>
        <dbReference type="Proteomes" id="UP000077266"/>
    </source>
</evidence>
<gene>
    <name evidence="1" type="ORF">EXIGLDRAFT_728772</name>
</gene>
<accession>A0A165CVV7</accession>
<dbReference type="AlphaFoldDB" id="A0A165CVV7"/>
<dbReference type="EMBL" id="KV426282">
    <property type="protein sequence ID" value="KZV83246.1"/>
    <property type="molecule type" value="Genomic_DNA"/>
</dbReference>
<dbReference type="InParanoid" id="A0A165CVV7"/>
<proteinExistence type="predicted"/>
<evidence type="ECO:0000313" key="1">
    <source>
        <dbReference type="EMBL" id="KZV83246.1"/>
    </source>
</evidence>
<name>A0A165CVV7_EXIGL</name>
<protein>
    <submittedName>
        <fullName evidence="1">Uncharacterized protein</fullName>
    </submittedName>
</protein>
<dbReference type="Proteomes" id="UP000077266">
    <property type="component" value="Unassembled WGS sequence"/>
</dbReference>
<sequence length="198" mass="21973">MARGVRLAEFETLRVGPALGASTSTLLPRHPRMARARVHLSSPTRAPLGSVSFLCGHRRPSLEPGPGYCYLDAYLHWYAGGFLRDRDHIADLASRMPDIHAFPRADREAASIRSVIRTNCDTQRSVFGQNRSQGVPQRRWGVHPAPRGWGTSRLISGSSKSLSHTVLGELSETWREPVVLRAVRASPRRGRKRGHVAD</sequence>